<evidence type="ECO:0000256" key="1">
    <source>
        <dbReference type="ARBA" id="ARBA00006308"/>
    </source>
</evidence>
<dbReference type="Proteomes" id="UP000815325">
    <property type="component" value="Unassembled WGS sequence"/>
</dbReference>
<dbReference type="Pfam" id="PF01851">
    <property type="entry name" value="PC_rep"/>
    <property type="match status" value="1"/>
</dbReference>
<feature type="region of interest" description="Disordered" evidence="5">
    <location>
        <begin position="278"/>
        <end position="321"/>
    </location>
</feature>
<reference evidence="7" key="1">
    <citation type="submission" date="2017-08" db="EMBL/GenBank/DDBJ databases">
        <authorList>
            <person name="Polle J.E."/>
            <person name="Barry K."/>
            <person name="Cushman J."/>
            <person name="Schmutz J."/>
            <person name="Tran D."/>
            <person name="Hathwaick L.T."/>
            <person name="Yim W.C."/>
            <person name="Jenkins J."/>
            <person name="Mckie-Krisberg Z.M."/>
            <person name="Prochnik S."/>
            <person name="Lindquist E."/>
            <person name="Dockter R.B."/>
            <person name="Adam C."/>
            <person name="Molina H."/>
            <person name="Bunkerborg J."/>
            <person name="Jin E."/>
            <person name="Buchheim M."/>
            <person name="Magnuson J."/>
        </authorList>
    </citation>
    <scope>NUCLEOTIDE SEQUENCE</scope>
    <source>
        <strain evidence="7">CCAP 19/18</strain>
    </source>
</reference>
<feature type="domain" description="Sigma-54 factor interaction" evidence="6">
    <location>
        <begin position="1"/>
        <end position="149"/>
    </location>
</feature>
<dbReference type="InterPro" id="IPR048570">
    <property type="entry name" value="PSMD1_RPN2_N"/>
</dbReference>
<dbReference type="Pfam" id="PF13646">
    <property type="entry name" value="HEAT_2"/>
    <property type="match status" value="1"/>
</dbReference>
<evidence type="ECO:0000256" key="5">
    <source>
        <dbReference type="SAM" id="MobiDB-lite"/>
    </source>
</evidence>
<protein>
    <recommendedName>
        <fullName evidence="4">26S proteasome non-ATPase regulatory subunit 1 homolog</fullName>
    </recommendedName>
</protein>
<evidence type="ECO:0000259" key="6">
    <source>
        <dbReference type="PROSITE" id="PS50045"/>
    </source>
</evidence>
<dbReference type="PANTHER" id="PTHR10943:SF2">
    <property type="entry name" value="26S PROTEASOME NON-ATPASE REGULATORY SUBUNIT 1"/>
    <property type="match status" value="1"/>
</dbReference>
<sequence>MAAVSSASGLLSLLSEPSDTLRSYALQNLDRVVHEFWFQISASIASVEALYEDEEFGQRELAAIVASKVFYHLGELDDALAYALGAGKLFDVNEQSEYVQTLIARCLDQYFELRLKQVEAKQDVQIDPRLVSIVERMLERCCVHGQFEQAVGVALEARRLDKLEEIIQRSTDGLRTLKYALRCCQGLIINRDFRQQVLRLLIRLYEASRSPDYVDICQCLMFLDDAPEVAKILHSLLTGTEDDELLAYQTCFDLVENEMQSFLTKVGQKCRQNLIQTQGSPAAPAAEEGGGAAAMDTDAPAPASSEPAQPQADAPVPEHVARHASKLSKVKNILSGQTPIGMHLDFLHNHADLQILKNIKGAIDSRNSVAHSATVFANAIMHSGTTVDMFLRENMDWLSRATNWAKFSATAGLGVIHRWLAGLGTNDDEMFEDVKNILYTDSAVAGEAAGISMGLIMAGTATDKATEMLAYAHDTQHEKIIRGIVLGLALVMYGREEGAETLVEQMSRDQDPIIRYGAMYVLGMAYRGTSNNGAVQKLLHFAVSDVSDDVRRAAVLCLGFVLMNAPQQCPRIVALLSESFNPHVRYGAAMAVGMACAGTGLKDAVALLEPLLLDGVDFVRQGAYIATALVMVQQPEVRLASFRKRLDKSIGNKHEEIMAKLGAIMAAGILDAGGRNVGIGLRSRSGFFRRTSVIGLAVFTQYWCV</sequence>
<dbReference type="PANTHER" id="PTHR10943">
    <property type="entry name" value="26S PROTEASOME NON-ATPASE REGULATORY SUBUNIT"/>
    <property type="match status" value="1"/>
</dbReference>
<keyword evidence="2" id="KW-0677">Repeat</keyword>
<dbReference type="Pfam" id="PF21505">
    <property type="entry name" value="RPN2_N"/>
    <property type="match status" value="1"/>
</dbReference>
<comment type="caution">
    <text evidence="7">The sequence shown here is derived from an EMBL/GenBank/DDBJ whole genome shotgun (WGS) entry which is preliminary data.</text>
</comment>
<dbReference type="Gene3D" id="1.25.10.10">
    <property type="entry name" value="Leucine-rich Repeat Variant"/>
    <property type="match status" value="2"/>
</dbReference>
<keyword evidence="3 4" id="KW-0647">Proteasome</keyword>
<evidence type="ECO:0000256" key="4">
    <source>
        <dbReference type="PIRNR" id="PIRNR015947"/>
    </source>
</evidence>
<feature type="compositionally biased region" description="Low complexity" evidence="5">
    <location>
        <begin position="279"/>
        <end position="315"/>
    </location>
</feature>
<dbReference type="SUPFAM" id="SSF48371">
    <property type="entry name" value="ARM repeat"/>
    <property type="match status" value="1"/>
</dbReference>
<evidence type="ECO:0000313" key="7">
    <source>
        <dbReference type="EMBL" id="KAF5841250.1"/>
    </source>
</evidence>
<dbReference type="PROSITE" id="PS50045">
    <property type="entry name" value="SIGMA54_INTERACT_4"/>
    <property type="match status" value="1"/>
</dbReference>
<dbReference type="InterPro" id="IPR016024">
    <property type="entry name" value="ARM-type_fold"/>
</dbReference>
<evidence type="ECO:0000256" key="2">
    <source>
        <dbReference type="ARBA" id="ARBA00022737"/>
    </source>
</evidence>
<comment type="similarity">
    <text evidence="1 4">Belongs to the proteasome subunit S1 family.</text>
</comment>
<comment type="subunit">
    <text evidence="4">Component of the 19S regulatory particle (RP/PA700) base subcomplex of the 26S proteasome. The 26S proteasome is composed of a core protease (CP), known as the 20S proteasome, capped at one or both ends by the 19S regulatory particle (RP/PA700).</text>
</comment>
<proteinExistence type="inferred from homology"/>
<dbReference type="PIRSF" id="PIRSF015947">
    <property type="entry name" value="26S_Psome_Rpn2"/>
    <property type="match status" value="1"/>
</dbReference>
<dbReference type="InterPro" id="IPR002015">
    <property type="entry name" value="Proteasome/cyclosome_rpt"/>
</dbReference>
<organism evidence="7 8">
    <name type="scientific">Dunaliella salina</name>
    <name type="common">Green alga</name>
    <name type="synonym">Protococcus salinus</name>
    <dbReference type="NCBI Taxonomy" id="3046"/>
    <lineage>
        <taxon>Eukaryota</taxon>
        <taxon>Viridiplantae</taxon>
        <taxon>Chlorophyta</taxon>
        <taxon>core chlorophytes</taxon>
        <taxon>Chlorophyceae</taxon>
        <taxon>CS clade</taxon>
        <taxon>Chlamydomonadales</taxon>
        <taxon>Dunaliellaceae</taxon>
        <taxon>Dunaliella</taxon>
    </lineage>
</organism>
<gene>
    <name evidence="7" type="ORF">DUNSADRAFT_13704</name>
</gene>
<dbReference type="EMBL" id="MU069490">
    <property type="protein sequence ID" value="KAF5841250.1"/>
    <property type="molecule type" value="Genomic_DNA"/>
</dbReference>
<evidence type="ECO:0000313" key="8">
    <source>
        <dbReference type="Proteomes" id="UP000815325"/>
    </source>
</evidence>
<comment type="function">
    <text evidence="4">Acts as a regulatory subunit of the 26S proteasome which is involved in the ATP-dependent degradation of ubiquitinated proteins.</text>
</comment>
<evidence type="ECO:0000256" key="3">
    <source>
        <dbReference type="ARBA" id="ARBA00022942"/>
    </source>
</evidence>
<dbReference type="InterPro" id="IPR002078">
    <property type="entry name" value="Sigma_54_int"/>
</dbReference>
<dbReference type="InterPro" id="IPR011989">
    <property type="entry name" value="ARM-like"/>
</dbReference>
<keyword evidence="8" id="KW-1185">Reference proteome</keyword>
<dbReference type="InterPro" id="IPR016642">
    <property type="entry name" value="26S_Psome_Rpn2"/>
</dbReference>
<accession>A0ABQ7H306</accession>
<name>A0ABQ7H306_DUNSA</name>